<dbReference type="Gene3D" id="1.20.1090.10">
    <property type="entry name" value="Dehydroquinate synthase-like - alpha domain"/>
    <property type="match status" value="1"/>
</dbReference>
<evidence type="ECO:0000256" key="4">
    <source>
        <dbReference type="ARBA" id="ARBA00023027"/>
    </source>
</evidence>
<dbReference type="InterPro" id="IPR001670">
    <property type="entry name" value="ADH_Fe/GldA"/>
</dbReference>
<protein>
    <submittedName>
        <fullName evidence="7">Iron-containing alcohol dehydrogenase</fullName>
    </submittedName>
</protein>
<evidence type="ECO:0000259" key="5">
    <source>
        <dbReference type="Pfam" id="PF00465"/>
    </source>
</evidence>
<dbReference type="Pfam" id="PF25137">
    <property type="entry name" value="ADH_Fe_C"/>
    <property type="match status" value="1"/>
</dbReference>
<dbReference type="PANTHER" id="PTHR11496">
    <property type="entry name" value="ALCOHOL DEHYDROGENASE"/>
    <property type="match status" value="1"/>
</dbReference>
<comment type="similarity">
    <text evidence="2">Belongs to the iron-containing alcohol dehydrogenase family.</text>
</comment>
<dbReference type="PROSITE" id="PS00913">
    <property type="entry name" value="ADH_IRON_1"/>
    <property type="match status" value="1"/>
</dbReference>
<dbReference type="CDD" id="cd08551">
    <property type="entry name" value="Fe-ADH"/>
    <property type="match status" value="1"/>
</dbReference>
<dbReference type="FunFam" id="3.40.50.1970:FF:000003">
    <property type="entry name" value="Alcohol dehydrogenase, iron-containing"/>
    <property type="match status" value="1"/>
</dbReference>
<comment type="cofactor">
    <cofactor evidence="1">
        <name>Fe cation</name>
        <dbReference type="ChEBI" id="CHEBI:24875"/>
    </cofactor>
</comment>
<dbReference type="SUPFAM" id="SSF56796">
    <property type="entry name" value="Dehydroquinate synthase-like"/>
    <property type="match status" value="1"/>
</dbReference>
<keyword evidence="4" id="KW-0520">NAD</keyword>
<dbReference type="GO" id="GO:0046872">
    <property type="term" value="F:metal ion binding"/>
    <property type="evidence" value="ECO:0007669"/>
    <property type="project" value="InterPro"/>
</dbReference>
<reference evidence="7 8" key="1">
    <citation type="submission" date="2019-05" db="EMBL/GenBank/DDBJ databases">
        <title>Verrucobacter flavum gen. nov., sp. nov. a new member of the family Verrucomicrobiaceae.</title>
        <authorList>
            <person name="Szuroczki S."/>
            <person name="Abbaszade G."/>
            <person name="Szabo A."/>
            <person name="Felfoldi T."/>
            <person name="Schumann P."/>
            <person name="Boka K."/>
            <person name="Keki Z."/>
            <person name="Toumi M."/>
            <person name="Toth E."/>
        </authorList>
    </citation>
    <scope>NUCLEOTIDE SEQUENCE [LARGE SCALE GENOMIC DNA]</scope>
    <source>
        <strain evidence="7 8">MG-N-17</strain>
    </source>
</reference>
<name>A0A5R8KDB7_9BACT</name>
<accession>A0A5R8KDB7</accession>
<gene>
    <name evidence="7" type="ORF">FEM03_13710</name>
</gene>
<dbReference type="GO" id="GO:0004022">
    <property type="term" value="F:alcohol dehydrogenase (NAD+) activity"/>
    <property type="evidence" value="ECO:0007669"/>
    <property type="project" value="TreeGrafter"/>
</dbReference>
<keyword evidence="3" id="KW-0560">Oxidoreductase</keyword>
<dbReference type="OrthoDB" id="9815791at2"/>
<dbReference type="InterPro" id="IPR056798">
    <property type="entry name" value="ADH_Fe_C"/>
</dbReference>
<dbReference type="InterPro" id="IPR039697">
    <property type="entry name" value="Alcohol_dehydrogenase_Fe"/>
</dbReference>
<comment type="caution">
    <text evidence="7">The sequence shown here is derived from an EMBL/GenBank/DDBJ whole genome shotgun (WGS) entry which is preliminary data.</text>
</comment>
<evidence type="ECO:0000313" key="7">
    <source>
        <dbReference type="EMBL" id="TLD70237.1"/>
    </source>
</evidence>
<dbReference type="RefSeq" id="WP_138086836.1">
    <property type="nucleotide sequence ID" value="NZ_VAUV01000009.1"/>
</dbReference>
<evidence type="ECO:0000256" key="1">
    <source>
        <dbReference type="ARBA" id="ARBA00001962"/>
    </source>
</evidence>
<dbReference type="Proteomes" id="UP000306196">
    <property type="component" value="Unassembled WGS sequence"/>
</dbReference>
<evidence type="ECO:0000259" key="6">
    <source>
        <dbReference type="Pfam" id="PF25137"/>
    </source>
</evidence>
<feature type="domain" description="Alcohol dehydrogenase iron-type/glycerol dehydrogenase GldA" evidence="5">
    <location>
        <begin position="15"/>
        <end position="182"/>
    </location>
</feature>
<keyword evidence="8" id="KW-1185">Reference proteome</keyword>
<feature type="domain" description="Fe-containing alcohol dehydrogenase-like C-terminal" evidence="6">
    <location>
        <begin position="193"/>
        <end position="374"/>
    </location>
</feature>
<dbReference type="InterPro" id="IPR018211">
    <property type="entry name" value="ADH_Fe_CS"/>
</dbReference>
<dbReference type="Pfam" id="PF00465">
    <property type="entry name" value="Fe-ADH"/>
    <property type="match status" value="1"/>
</dbReference>
<dbReference type="PANTHER" id="PTHR11496:SF102">
    <property type="entry name" value="ALCOHOL DEHYDROGENASE 4"/>
    <property type="match status" value="1"/>
</dbReference>
<proteinExistence type="inferred from homology"/>
<evidence type="ECO:0000313" key="8">
    <source>
        <dbReference type="Proteomes" id="UP000306196"/>
    </source>
</evidence>
<organism evidence="7 8">
    <name type="scientific">Phragmitibacter flavus</name>
    <dbReference type="NCBI Taxonomy" id="2576071"/>
    <lineage>
        <taxon>Bacteria</taxon>
        <taxon>Pseudomonadati</taxon>
        <taxon>Verrucomicrobiota</taxon>
        <taxon>Verrucomicrobiia</taxon>
        <taxon>Verrucomicrobiales</taxon>
        <taxon>Verrucomicrobiaceae</taxon>
        <taxon>Phragmitibacter</taxon>
    </lineage>
</organism>
<evidence type="ECO:0000256" key="2">
    <source>
        <dbReference type="ARBA" id="ARBA00007358"/>
    </source>
</evidence>
<dbReference type="Gene3D" id="3.40.50.1970">
    <property type="match status" value="1"/>
</dbReference>
<evidence type="ECO:0000256" key="3">
    <source>
        <dbReference type="ARBA" id="ARBA00023002"/>
    </source>
</evidence>
<dbReference type="EMBL" id="VAUV01000009">
    <property type="protein sequence ID" value="TLD70237.1"/>
    <property type="molecule type" value="Genomic_DNA"/>
</dbReference>
<dbReference type="AlphaFoldDB" id="A0A5R8KDB7"/>
<sequence length="374" mass="39662">MSFPILTPFDHQPRTRFVFGNGTIARVGELTREYGGTRVLVVSDAGIVKAGHTGLAVEALHAAGVESLVFDQVHENPTTADVDVCVAVAREFGADFLIGLGGGSSMDTAKGCNFILTNGGRMQDYWGHDKATKPMLPLIAIPTTSGTGSEAQSYALISDEVTHAKMACGDAKAAARVAILDPQLTVSQPFKVTAVTGIDAIAHALETAVCRTRNPLSCMYSKESFRLLSAGFAKVLSDPMNLEARGQMQLGAALAGLAIENSMLGAAHSTANPLTANHGIIHGQAVGVMLPHVIRFNRELPEIAAIYREYFEGDLAAWVTEQLAEAGLATDLASLEVPRENIGKLAAQAATQWTAKFNPRSLEEQDFVALYQAA</sequence>